<name>A0A517R6Q3_9PLAN</name>
<protein>
    <submittedName>
        <fullName evidence="2">Outer membrane biogenesis protein BamB</fullName>
    </submittedName>
</protein>
<reference evidence="2 3" key="1">
    <citation type="submission" date="2019-02" db="EMBL/GenBank/DDBJ databases">
        <title>Deep-cultivation of Planctomycetes and their phenomic and genomic characterization uncovers novel biology.</title>
        <authorList>
            <person name="Wiegand S."/>
            <person name="Jogler M."/>
            <person name="Boedeker C."/>
            <person name="Pinto D."/>
            <person name="Vollmers J."/>
            <person name="Rivas-Marin E."/>
            <person name="Kohn T."/>
            <person name="Peeters S.H."/>
            <person name="Heuer A."/>
            <person name="Rast P."/>
            <person name="Oberbeckmann S."/>
            <person name="Bunk B."/>
            <person name="Jeske O."/>
            <person name="Meyerdierks A."/>
            <person name="Storesund J.E."/>
            <person name="Kallscheuer N."/>
            <person name="Luecker S."/>
            <person name="Lage O.M."/>
            <person name="Pohl T."/>
            <person name="Merkel B.J."/>
            <person name="Hornburger P."/>
            <person name="Mueller R.-W."/>
            <person name="Bruemmer F."/>
            <person name="Labrenz M."/>
            <person name="Spormann A.M."/>
            <person name="Op den Camp H."/>
            <person name="Overmann J."/>
            <person name="Amann R."/>
            <person name="Jetten M.S.M."/>
            <person name="Mascher T."/>
            <person name="Medema M.H."/>
            <person name="Devos D.P."/>
            <person name="Kaster A.-K."/>
            <person name="Ovreas L."/>
            <person name="Rohde M."/>
            <person name="Galperin M.Y."/>
            <person name="Jogler C."/>
        </authorList>
    </citation>
    <scope>NUCLEOTIDE SEQUENCE [LARGE SCALE GENOMIC DNA]</scope>
    <source>
        <strain evidence="2 3">Pan189</strain>
    </source>
</reference>
<dbReference type="EMBL" id="CP036268">
    <property type="protein sequence ID" value="QDT39560.1"/>
    <property type="molecule type" value="Genomic_DNA"/>
</dbReference>
<feature type="domain" description="Pyrrolo-quinoline quinone repeat" evidence="1">
    <location>
        <begin position="37"/>
        <end position="148"/>
    </location>
</feature>
<dbReference type="RefSeq" id="WP_145365691.1">
    <property type="nucleotide sequence ID" value="NZ_CP036268.1"/>
</dbReference>
<dbReference type="Proteomes" id="UP000317318">
    <property type="component" value="Chromosome"/>
</dbReference>
<accession>A0A517R6Q3</accession>
<dbReference type="SUPFAM" id="SSF50998">
    <property type="entry name" value="Quinoprotein alcohol dehydrogenase-like"/>
    <property type="match status" value="1"/>
</dbReference>
<dbReference type="Pfam" id="PF13360">
    <property type="entry name" value="PQQ_2"/>
    <property type="match status" value="2"/>
</dbReference>
<gene>
    <name evidence="2" type="ORF">Pan189_39690</name>
</gene>
<dbReference type="InterPro" id="IPR002372">
    <property type="entry name" value="PQQ_rpt_dom"/>
</dbReference>
<sequence>MNLALVILSLAALGEVAWPEFLGPSSEQVDPASIPVAWSPDENLAWSADLPGYGQSSPVVWGEIVYVTTIEGPNKETNHLTALNLSDGGELWRHSSESSMPVKNSYYVSRAAPTPVVDAGGVYAFWESGDLVALDHDGEQRWKMSLTETYGPIKNRFGLGGSLIQTDAAVIVLVDDTEGGYIAAFSKATGEVSWKTDRTKRMSWASPALIEVDGTAMVVVSSEGSIDGYDPASGEQLWTLDGLSGNTAAKPYVFGDGKLLIGASAGRGGRDAGARDSNLALSITKAGDEWEPEILWRADGALTTFATPTAHAGYAYWVNRVGALYCINVETGELAYRERIANSCWATPIGLGDHVYIFGKDGVTTVLRAGPEFEVLAENRVYEAESGGEDTSRFAKPIQYAAAVVDDSLLIRTGRTLYCVRK</sequence>
<evidence type="ECO:0000313" key="2">
    <source>
        <dbReference type="EMBL" id="QDT39560.1"/>
    </source>
</evidence>
<dbReference type="KEGG" id="svp:Pan189_39690"/>
<dbReference type="InterPro" id="IPR011047">
    <property type="entry name" value="Quinoprotein_ADH-like_sf"/>
</dbReference>
<proteinExistence type="predicted"/>
<keyword evidence="3" id="KW-1185">Reference proteome</keyword>
<dbReference type="PANTHER" id="PTHR34512">
    <property type="entry name" value="CELL SURFACE PROTEIN"/>
    <property type="match status" value="1"/>
</dbReference>
<dbReference type="SMART" id="SM00564">
    <property type="entry name" value="PQQ"/>
    <property type="match status" value="4"/>
</dbReference>
<dbReference type="Gene3D" id="2.130.10.10">
    <property type="entry name" value="YVTN repeat-like/Quinoprotein amine dehydrogenase"/>
    <property type="match status" value="2"/>
</dbReference>
<dbReference type="InterPro" id="IPR015943">
    <property type="entry name" value="WD40/YVTN_repeat-like_dom_sf"/>
</dbReference>
<feature type="domain" description="Pyrrolo-quinoline quinone repeat" evidence="1">
    <location>
        <begin position="293"/>
        <end position="366"/>
    </location>
</feature>
<evidence type="ECO:0000259" key="1">
    <source>
        <dbReference type="Pfam" id="PF13360"/>
    </source>
</evidence>
<dbReference type="AlphaFoldDB" id="A0A517R6Q3"/>
<dbReference type="PANTHER" id="PTHR34512:SF30">
    <property type="entry name" value="OUTER MEMBRANE PROTEIN ASSEMBLY FACTOR BAMB"/>
    <property type="match status" value="1"/>
</dbReference>
<evidence type="ECO:0000313" key="3">
    <source>
        <dbReference type="Proteomes" id="UP000317318"/>
    </source>
</evidence>
<dbReference type="InterPro" id="IPR018391">
    <property type="entry name" value="PQQ_b-propeller_rpt"/>
</dbReference>
<organism evidence="2 3">
    <name type="scientific">Stratiformator vulcanicus</name>
    <dbReference type="NCBI Taxonomy" id="2527980"/>
    <lineage>
        <taxon>Bacteria</taxon>
        <taxon>Pseudomonadati</taxon>
        <taxon>Planctomycetota</taxon>
        <taxon>Planctomycetia</taxon>
        <taxon>Planctomycetales</taxon>
        <taxon>Planctomycetaceae</taxon>
        <taxon>Stratiformator</taxon>
    </lineage>
</organism>
<dbReference type="OrthoDB" id="244732at2"/>